<reference evidence="2 3" key="2">
    <citation type="submission" date="2018-11" db="EMBL/GenBank/DDBJ databases">
        <authorList>
            <consortium name="Pathogen Informatics"/>
        </authorList>
    </citation>
    <scope>NUCLEOTIDE SEQUENCE [LARGE SCALE GENOMIC DNA]</scope>
    <source>
        <strain evidence="2 3">Egypt</strain>
    </source>
</reference>
<evidence type="ECO:0000313" key="4">
    <source>
        <dbReference type="WBParaSite" id="ECPE_0001338401-mRNA-1"/>
    </source>
</evidence>
<dbReference type="WBParaSite" id="ECPE_0001338401-mRNA-1">
    <property type="protein sequence ID" value="ECPE_0001338401-mRNA-1"/>
    <property type="gene ID" value="ECPE_0001338401"/>
</dbReference>
<evidence type="ECO:0000313" key="2">
    <source>
        <dbReference type="EMBL" id="VDP90617.1"/>
    </source>
</evidence>
<name>A0A183B2B0_9TREM</name>
<keyword evidence="3" id="KW-1185">Reference proteome</keyword>
<organism evidence="4">
    <name type="scientific">Echinostoma caproni</name>
    <dbReference type="NCBI Taxonomy" id="27848"/>
    <lineage>
        <taxon>Eukaryota</taxon>
        <taxon>Metazoa</taxon>
        <taxon>Spiralia</taxon>
        <taxon>Lophotrochozoa</taxon>
        <taxon>Platyhelminthes</taxon>
        <taxon>Trematoda</taxon>
        <taxon>Digenea</taxon>
        <taxon>Plagiorchiida</taxon>
        <taxon>Echinostomata</taxon>
        <taxon>Echinostomatoidea</taxon>
        <taxon>Echinostomatidae</taxon>
        <taxon>Echinostoma</taxon>
    </lineage>
</organism>
<dbReference type="AlphaFoldDB" id="A0A183B2B0"/>
<proteinExistence type="predicted"/>
<accession>A0A183B2B0</accession>
<gene>
    <name evidence="2" type="ORF">ECPE_LOCUS13345</name>
</gene>
<sequence>MAGGSVGVFRGCSVISSRNVDIARCLTEALDVENEVTSSVYFTKQSTADYVGIRDTTTNGSEEDVEPKTDAETDENRGENDTELGDATDTVGSRDRRMNSRYSTEKSGGTEERSEDPVSIGTEGNAGQ</sequence>
<reference evidence="4" key="1">
    <citation type="submission" date="2016-06" db="UniProtKB">
        <authorList>
            <consortium name="WormBaseParasite"/>
        </authorList>
    </citation>
    <scope>IDENTIFICATION</scope>
</reference>
<dbReference type="Proteomes" id="UP000272942">
    <property type="component" value="Unassembled WGS sequence"/>
</dbReference>
<feature type="region of interest" description="Disordered" evidence="1">
    <location>
        <begin position="46"/>
        <end position="128"/>
    </location>
</feature>
<evidence type="ECO:0000256" key="1">
    <source>
        <dbReference type="SAM" id="MobiDB-lite"/>
    </source>
</evidence>
<evidence type="ECO:0000313" key="3">
    <source>
        <dbReference type="Proteomes" id="UP000272942"/>
    </source>
</evidence>
<feature type="compositionally biased region" description="Basic and acidic residues" evidence="1">
    <location>
        <begin position="66"/>
        <end position="80"/>
    </location>
</feature>
<protein>
    <submittedName>
        <fullName evidence="2 4">Uncharacterized protein</fullName>
    </submittedName>
</protein>
<dbReference type="EMBL" id="UZAN01054856">
    <property type="protein sequence ID" value="VDP90617.1"/>
    <property type="molecule type" value="Genomic_DNA"/>
</dbReference>